<proteinExistence type="predicted"/>
<dbReference type="RefSeq" id="WP_339094038.1">
    <property type="nucleotide sequence ID" value="NZ_CP149782.1"/>
</dbReference>
<sequence length="162" mass="16267">MQHTRTWTDVYGSPRACFEGRAGGHRWLVAAPPHLASGVPAALAAVDGKGTVDLLVHEGVTPLLGSLREGQYRGVLVVAERALASGPAVTLPQTLVEDTGGAAYAEGGEFPAWTGAGAASQDAGECVAASAAASLDVPVVVTGADGLSAALTAWMDATPHGR</sequence>
<reference evidence="1" key="1">
    <citation type="submission" date="2024-03" db="EMBL/GenBank/DDBJ databases">
        <title>Deinococcus weizhi sp. nov., isolated from human skin.</title>
        <authorList>
            <person name="Wei Z."/>
            <person name="Tian F."/>
            <person name="Yang C."/>
            <person name="Xin L.T."/>
            <person name="Wen Z.J."/>
            <person name="Lan K.C."/>
            <person name="Yu L."/>
            <person name="Zhe W."/>
            <person name="Dan F.D."/>
            <person name="Jun W."/>
            <person name="Rui Z."/>
            <person name="Yong X.J."/>
            <person name="Ting Y."/>
            <person name="Wei X."/>
            <person name="Xu Z.G."/>
            <person name="Xin Z."/>
            <person name="Dong F.G."/>
            <person name="Ni X.M."/>
            <person name="Zheng M.G."/>
            <person name="Chun Y."/>
            <person name="Qian W.X."/>
        </authorList>
    </citation>
    <scope>NUCLEOTIDE SEQUENCE</scope>
    <source>
        <strain evidence="1">VB142</strain>
    </source>
</reference>
<dbReference type="AlphaFoldDB" id="A0AAU6PZ95"/>
<dbReference type="EMBL" id="CP149782">
    <property type="protein sequence ID" value="WYF43401.1"/>
    <property type="molecule type" value="Genomic_DNA"/>
</dbReference>
<protein>
    <submittedName>
        <fullName evidence="1">Uncharacterized protein</fullName>
    </submittedName>
</protein>
<gene>
    <name evidence="1" type="ORF">WDJ50_08150</name>
</gene>
<organism evidence="1">
    <name type="scientific">Deinococcus sp. VB142</name>
    <dbReference type="NCBI Taxonomy" id="3112952"/>
    <lineage>
        <taxon>Bacteria</taxon>
        <taxon>Thermotogati</taxon>
        <taxon>Deinococcota</taxon>
        <taxon>Deinococci</taxon>
        <taxon>Deinococcales</taxon>
        <taxon>Deinococcaceae</taxon>
        <taxon>Deinococcus</taxon>
    </lineage>
</organism>
<evidence type="ECO:0000313" key="1">
    <source>
        <dbReference type="EMBL" id="WYF43401.1"/>
    </source>
</evidence>
<name>A0AAU6PZ95_9DEIO</name>
<accession>A0AAU6PZ95</accession>